<dbReference type="Pfam" id="PF04842">
    <property type="entry name" value="DUF639"/>
    <property type="match status" value="1"/>
</dbReference>
<name>A0A7J6H8E0_CANSA</name>
<evidence type="ECO:0000256" key="1">
    <source>
        <dbReference type="SAM" id="MobiDB-lite"/>
    </source>
</evidence>
<keyword evidence="2" id="KW-0812">Transmembrane</keyword>
<dbReference type="InterPro" id="IPR006927">
    <property type="entry name" value="DUF639"/>
</dbReference>
<dbReference type="PANTHER" id="PTHR31860:SF6">
    <property type="entry name" value="HEAT-INDUCIBLE TRANSCRIPTION REPRESSOR (DUF639)"/>
    <property type="match status" value="1"/>
</dbReference>
<dbReference type="AlphaFoldDB" id="A0A7J6H8E0"/>
<gene>
    <name evidence="3" type="ORF">F8388_008928</name>
</gene>
<proteinExistence type="predicted"/>
<reference evidence="3 4" key="1">
    <citation type="journal article" date="2020" name="bioRxiv">
        <title>Sequence and annotation of 42 cannabis genomes reveals extensive copy number variation in cannabinoid synthesis and pathogen resistance genes.</title>
        <authorList>
            <person name="Mckernan K.J."/>
            <person name="Helbert Y."/>
            <person name="Kane L.T."/>
            <person name="Ebling H."/>
            <person name="Zhang L."/>
            <person name="Liu B."/>
            <person name="Eaton Z."/>
            <person name="Mclaughlin S."/>
            <person name="Kingan S."/>
            <person name="Baybayan P."/>
            <person name="Concepcion G."/>
            <person name="Jordan M."/>
            <person name="Riva A."/>
            <person name="Barbazuk W."/>
            <person name="Harkins T."/>
        </authorList>
    </citation>
    <scope>NUCLEOTIDE SEQUENCE [LARGE SCALE GENOMIC DNA]</scope>
    <source>
        <strain evidence="4">cv. Jamaican Lion 4</strain>
        <tissue evidence="3">Leaf</tissue>
    </source>
</reference>
<feature type="region of interest" description="Disordered" evidence="1">
    <location>
        <begin position="391"/>
        <end position="414"/>
    </location>
</feature>
<keyword evidence="2" id="KW-1133">Transmembrane helix</keyword>
<evidence type="ECO:0000313" key="4">
    <source>
        <dbReference type="Proteomes" id="UP000525078"/>
    </source>
</evidence>
<organism evidence="3 4">
    <name type="scientific">Cannabis sativa</name>
    <name type="common">Hemp</name>
    <name type="synonym">Marijuana</name>
    <dbReference type="NCBI Taxonomy" id="3483"/>
    <lineage>
        <taxon>Eukaryota</taxon>
        <taxon>Viridiplantae</taxon>
        <taxon>Streptophyta</taxon>
        <taxon>Embryophyta</taxon>
        <taxon>Tracheophyta</taxon>
        <taxon>Spermatophyta</taxon>
        <taxon>Magnoliopsida</taxon>
        <taxon>eudicotyledons</taxon>
        <taxon>Gunneridae</taxon>
        <taxon>Pentapetalae</taxon>
        <taxon>rosids</taxon>
        <taxon>fabids</taxon>
        <taxon>Rosales</taxon>
        <taxon>Cannabaceae</taxon>
        <taxon>Cannabis</taxon>
    </lineage>
</organism>
<accession>A0A7J6H8E0</accession>
<comment type="caution">
    <text evidence="3">The sequence shown here is derived from an EMBL/GenBank/DDBJ whole genome shotgun (WGS) entry which is preliminary data.</text>
</comment>
<dbReference type="Proteomes" id="UP000525078">
    <property type="component" value="Unassembled WGS sequence"/>
</dbReference>
<sequence>MNPTNFYDRPSGFVDIASKHVIRVEWCSISCTAREMALSSKTRNMLENLVREGSFKWLLGSRSSFNEEFEEMGRSPSARKNWISELSPIANIVVRRCSKILSVPTTELQESFNAEASHSVKHPSRYARNFLEYCCFKALALSTQVSGHLADKKFRRLTYDMMVAWEAPAADSKPSVDKLDEDISVGIEAFSRIAPAVPVIANVIISENLFEVLTTSTCGRLQFSIYDKYLSGLERLRKLPGPGRLLGLVTSELCDVVIYRLLRIRAREFPEAPPLNLFVSHLQSLEIIGVQAGCDQVLRWALDFKANYCFPPSSLCHTTIEKVTVRVAEAFRSQAALTSDENLEVQPIQQLHLAPGKVSSGMPAPKVPQGGTEATVWSDENGEGFVFPEKQIQKSPQQKQQPLQPQKHQQQKQTPIALPSIPLNFDWPCVPRQAEIADGGCRRGLEPIVDCAALSEFLALKVGGDVVPFASEIIDQTSNNICELTTEKWDTCRIKITPDRQSAQRSCRTKWGCSEEIAPRYLPGDLMDLIFFESRKAEKIFGSWTVALSSCKVVEDKCIVLGVMNLVLVNLNYLSYRAIRKMRTQSDSSLLSVIRSSKGEKILEMEGAVTTQPVLEHVGISTWPGRLTLTDHALYFEALRVVSYDKAKRYDLSDDLKQIVKPELTGPWGTRLFDKAVFYKSISLSEPVVIEFPELKGHTRRDYWLAIIREILYVHRFINKFEIKGVKQDEAVSKAVLGILRLQAIQEISSALPLRYESLLMFNLCDQLPGGDLILETLANMSSLKEIDCYKSQSGSGMYSISALDMVSNLGFVFNTNSNNPNEDGLVVGEITVGEMTSLERAVKESKNDYEKVVVAQQTIDGVKVEGIDTNLAVMKELLFPMMELGKCLHSLVYWEDPLRSLGFCSLLTYIIFRQWLGYTIALMLIFTAIFMVLTRIFSQENPVDEVKVLAPPPMNTVEQLLAVQNAISQAEEFIQDGNVVLLKLRALLLVIFPQASEKFAIALVLVALVFALLPSKYVILFLFLEAFTRYSPPRKASTERWMRRLREWWFSIPAAPVLLEKGR</sequence>
<feature type="transmembrane region" description="Helical" evidence="2">
    <location>
        <begin position="1000"/>
        <end position="1025"/>
    </location>
</feature>
<feature type="transmembrane region" description="Helical" evidence="2">
    <location>
        <begin position="916"/>
        <end position="938"/>
    </location>
</feature>
<evidence type="ECO:0000256" key="2">
    <source>
        <dbReference type="SAM" id="Phobius"/>
    </source>
</evidence>
<dbReference type="PANTHER" id="PTHR31860">
    <property type="entry name" value="HEAT-INDUCIBLE TRANSCRIPTION REPRESSOR (DUF639)-RELATED"/>
    <property type="match status" value="1"/>
</dbReference>
<protein>
    <submittedName>
        <fullName evidence="3">Uncharacterized protein</fullName>
    </submittedName>
</protein>
<keyword evidence="2" id="KW-0472">Membrane</keyword>
<evidence type="ECO:0000313" key="3">
    <source>
        <dbReference type="EMBL" id="KAF4391524.1"/>
    </source>
</evidence>
<dbReference type="EMBL" id="JAATIP010000023">
    <property type="protein sequence ID" value="KAF4391524.1"/>
    <property type="molecule type" value="Genomic_DNA"/>
</dbReference>